<dbReference type="AlphaFoldDB" id="A0A369K1Z2"/>
<dbReference type="InterPro" id="IPR046528">
    <property type="entry name" value="DUF6593"/>
</dbReference>
<dbReference type="Proteomes" id="UP000076154">
    <property type="component" value="Unassembled WGS sequence"/>
</dbReference>
<proteinExistence type="predicted"/>
<evidence type="ECO:0000313" key="2">
    <source>
        <dbReference type="EMBL" id="RDB25873.1"/>
    </source>
</evidence>
<dbReference type="OrthoDB" id="3256331at2759"/>
<reference evidence="2" key="1">
    <citation type="submission" date="2018-04" db="EMBL/GenBank/DDBJ databases">
        <title>Whole genome sequencing of Hypsizygus marmoreus.</title>
        <authorList>
            <person name="Choi I.-G."/>
            <person name="Min B."/>
            <person name="Kim J.-G."/>
            <person name="Kim S."/>
            <person name="Oh Y.-L."/>
            <person name="Kong W.-S."/>
            <person name="Park H."/>
            <person name="Jeong J."/>
            <person name="Song E.-S."/>
        </authorList>
    </citation>
    <scope>NUCLEOTIDE SEQUENCE [LARGE SCALE GENOMIC DNA]</scope>
    <source>
        <strain evidence="2">51987-8</strain>
    </source>
</reference>
<dbReference type="InParanoid" id="A0A369K1Z2"/>
<dbReference type="Pfam" id="PF20236">
    <property type="entry name" value="DUF6593"/>
    <property type="match status" value="1"/>
</dbReference>
<feature type="domain" description="DUF6593" evidence="1">
    <location>
        <begin position="12"/>
        <end position="173"/>
    </location>
</feature>
<name>A0A369K1Z2_HYPMA</name>
<accession>A0A369K1Z2</accession>
<keyword evidence="3" id="KW-1185">Reference proteome</keyword>
<dbReference type="EMBL" id="LUEZ02000040">
    <property type="protein sequence ID" value="RDB25873.1"/>
    <property type="molecule type" value="Genomic_DNA"/>
</dbReference>
<comment type="caution">
    <text evidence="2">The sequence shown here is derived from an EMBL/GenBank/DDBJ whole genome shotgun (WGS) entry which is preliminary data.</text>
</comment>
<organism evidence="2 3">
    <name type="scientific">Hypsizygus marmoreus</name>
    <name type="common">White beech mushroom</name>
    <name type="synonym">Agaricus marmoreus</name>
    <dbReference type="NCBI Taxonomy" id="39966"/>
    <lineage>
        <taxon>Eukaryota</taxon>
        <taxon>Fungi</taxon>
        <taxon>Dikarya</taxon>
        <taxon>Basidiomycota</taxon>
        <taxon>Agaricomycotina</taxon>
        <taxon>Agaricomycetes</taxon>
        <taxon>Agaricomycetidae</taxon>
        <taxon>Agaricales</taxon>
        <taxon>Tricholomatineae</taxon>
        <taxon>Lyophyllaceae</taxon>
        <taxon>Hypsizygus</taxon>
    </lineage>
</organism>
<protein>
    <recommendedName>
        <fullName evidence="1">DUF6593 domain-containing protein</fullName>
    </recommendedName>
</protein>
<evidence type="ECO:0000259" key="1">
    <source>
        <dbReference type="Pfam" id="PF20236"/>
    </source>
</evidence>
<evidence type="ECO:0000313" key="3">
    <source>
        <dbReference type="Proteomes" id="UP000076154"/>
    </source>
</evidence>
<sequence length="194" mass="21452">MSDIFNLVFEPDNPCNTTITDSETGKIVYQVATEHGKETVTRVKNADGDTIASWEWRDVRSDIITLGNGTPTPVSSWLRKSLMPFKDTVKLQGPGGRNFKWKGNGPGLSFELYAEDNKHEPLVRFHKMRTIVDRSVEPPTSTTEPTRLTMDSRGAEIQDIAVISFLVLEKSRRATEGSTLNRASASGVAPGPYP</sequence>
<gene>
    <name evidence="2" type="ORF">Hypma_006811</name>
</gene>